<proteinExistence type="predicted"/>
<dbReference type="AlphaFoldDB" id="A0A174NUB9"/>
<accession>A0A174NUB9</accession>
<name>A0A174NUB9_ANAHA</name>
<sequence length="130" mass="15134">MRKFKESHGFSRGRMSITENLFEELCEEYNIKVHWKNSINEKLDIHITYQTKGRFLFACGENGELYHVKPEGMQKSNNCDIDKEDLLINGYESNLGLASTDFCQGKFLVMEDVFEELCAEYDIKVDFAGR</sequence>
<protein>
    <submittedName>
        <fullName evidence="1">Uncharacterized protein</fullName>
    </submittedName>
</protein>
<dbReference type="Proteomes" id="UP000095564">
    <property type="component" value="Unassembled WGS sequence"/>
</dbReference>
<evidence type="ECO:0000313" key="2">
    <source>
        <dbReference type="Proteomes" id="UP000095564"/>
    </source>
</evidence>
<reference evidence="1 2" key="1">
    <citation type="submission" date="2015-09" db="EMBL/GenBank/DDBJ databases">
        <authorList>
            <consortium name="Pathogen Informatics"/>
        </authorList>
    </citation>
    <scope>NUCLEOTIDE SEQUENCE [LARGE SCALE GENOMIC DNA]</scope>
    <source>
        <strain evidence="1 2">2789STDY5834908</strain>
    </source>
</reference>
<organism evidence="1 2">
    <name type="scientific">Anaerostipes hadrus</name>
    <dbReference type="NCBI Taxonomy" id="649756"/>
    <lineage>
        <taxon>Bacteria</taxon>
        <taxon>Bacillati</taxon>
        <taxon>Bacillota</taxon>
        <taxon>Clostridia</taxon>
        <taxon>Lachnospirales</taxon>
        <taxon>Lachnospiraceae</taxon>
        <taxon>Anaerostipes</taxon>
    </lineage>
</organism>
<evidence type="ECO:0000313" key="1">
    <source>
        <dbReference type="EMBL" id="CUP50140.1"/>
    </source>
</evidence>
<gene>
    <name evidence="1" type="ORF">ERS852520_01492</name>
</gene>
<dbReference type="EMBL" id="CZAU01000013">
    <property type="protein sequence ID" value="CUP50140.1"/>
    <property type="molecule type" value="Genomic_DNA"/>
</dbReference>